<dbReference type="EMBL" id="JAMTCJ010000001">
    <property type="protein sequence ID" value="MCP2174409.1"/>
    <property type="molecule type" value="Genomic_DNA"/>
</dbReference>
<accession>A0ABT1H865</accession>
<evidence type="ECO:0008006" key="3">
    <source>
        <dbReference type="Google" id="ProtNLM"/>
    </source>
</evidence>
<proteinExistence type="predicted"/>
<name>A0ABT1H865_9NOCA</name>
<evidence type="ECO:0000313" key="1">
    <source>
        <dbReference type="EMBL" id="MCP2174409.1"/>
    </source>
</evidence>
<gene>
    <name evidence="1" type="ORF">LX13_000216</name>
</gene>
<organism evidence="1 2">
    <name type="scientific">Williamsia maris</name>
    <dbReference type="NCBI Taxonomy" id="72806"/>
    <lineage>
        <taxon>Bacteria</taxon>
        <taxon>Bacillati</taxon>
        <taxon>Actinomycetota</taxon>
        <taxon>Actinomycetes</taxon>
        <taxon>Mycobacteriales</taxon>
        <taxon>Nocardiaceae</taxon>
        <taxon>Williamsia</taxon>
    </lineage>
</organism>
<reference evidence="1 2" key="1">
    <citation type="submission" date="2022-06" db="EMBL/GenBank/DDBJ databases">
        <title>Genomic Encyclopedia of Archaeal and Bacterial Type Strains, Phase II (KMG-II): from individual species to whole genera.</title>
        <authorList>
            <person name="Goeker M."/>
        </authorList>
    </citation>
    <scope>NUCLEOTIDE SEQUENCE [LARGE SCALE GENOMIC DNA]</scope>
    <source>
        <strain evidence="1 2">DSM 44693</strain>
    </source>
</reference>
<sequence length="119" mass="12055">MVQGADDDAVVRGFGVSDGIRIDPSGVVAVGHRLDAAVDALTRAVAETDAARFGPHSVAADLREHGVAYTAGMRDLSAVVDAMAGSVAELVDHLDVAARALHSTDADVGTAIRAVRGAP</sequence>
<evidence type="ECO:0000313" key="2">
    <source>
        <dbReference type="Proteomes" id="UP001206895"/>
    </source>
</evidence>
<comment type="caution">
    <text evidence="1">The sequence shown here is derived from an EMBL/GenBank/DDBJ whole genome shotgun (WGS) entry which is preliminary data.</text>
</comment>
<keyword evidence="2" id="KW-1185">Reference proteome</keyword>
<protein>
    <recommendedName>
        <fullName evidence="3">Excreted virulence factor EspC (Type VII ESX diderm)</fullName>
    </recommendedName>
</protein>
<dbReference type="Proteomes" id="UP001206895">
    <property type="component" value="Unassembled WGS sequence"/>
</dbReference>